<feature type="domain" description="Replication protein A 70 kDa DNA-binding subunit B/D first OB fold" evidence="1">
    <location>
        <begin position="15"/>
        <end position="75"/>
    </location>
</feature>
<keyword evidence="3" id="KW-1185">Reference proteome</keyword>
<name>A0ABQ8A9S7_BRANA</name>
<evidence type="ECO:0000259" key="1">
    <source>
        <dbReference type="Pfam" id="PF02721"/>
    </source>
</evidence>
<sequence>MVLTWSKQFSLCSIEQGSTIQGTISDEIMRSNRTIMGEGEWYEIFNFKLRFNFRQFRTTKNRFHVITGENTVVRKVTTTAPCNYYGFKEFKTILRGFKTILRGLAHPMYSVDVYGAMVCVGQLEEVGEPGGPMKPKMVFSLVNPGYKHLKCVAYGNNAPEIDAYWNSTRANVVLCVLSFWQIERGQGRLTWIKNIEGCSKIEFEPNIPQIQSLRQLIPGIEKDKKQQSKDRSF</sequence>
<accession>A0ABQ8A9S7</accession>
<dbReference type="InterPro" id="IPR003871">
    <property type="entry name" value="RFA1B/D_OB_1st"/>
</dbReference>
<reference evidence="2 3" key="1">
    <citation type="submission" date="2021-05" db="EMBL/GenBank/DDBJ databases">
        <title>Genome Assembly of Synthetic Allotetraploid Brassica napus Reveals Homoeologous Exchanges between Subgenomes.</title>
        <authorList>
            <person name="Davis J.T."/>
        </authorList>
    </citation>
    <scope>NUCLEOTIDE SEQUENCE [LARGE SCALE GENOMIC DNA]</scope>
    <source>
        <strain evidence="3">cv. Da-Ae</strain>
        <tissue evidence="2">Seedling</tissue>
    </source>
</reference>
<comment type="caution">
    <text evidence="2">The sequence shown here is derived from an EMBL/GenBank/DDBJ whole genome shotgun (WGS) entry which is preliminary data.</text>
</comment>
<dbReference type="Proteomes" id="UP000824890">
    <property type="component" value="Unassembled WGS sequence"/>
</dbReference>
<organism evidence="2 3">
    <name type="scientific">Brassica napus</name>
    <name type="common">Rape</name>
    <dbReference type="NCBI Taxonomy" id="3708"/>
    <lineage>
        <taxon>Eukaryota</taxon>
        <taxon>Viridiplantae</taxon>
        <taxon>Streptophyta</taxon>
        <taxon>Embryophyta</taxon>
        <taxon>Tracheophyta</taxon>
        <taxon>Spermatophyta</taxon>
        <taxon>Magnoliopsida</taxon>
        <taxon>eudicotyledons</taxon>
        <taxon>Gunneridae</taxon>
        <taxon>Pentapetalae</taxon>
        <taxon>rosids</taxon>
        <taxon>malvids</taxon>
        <taxon>Brassicales</taxon>
        <taxon>Brassicaceae</taxon>
        <taxon>Brassiceae</taxon>
        <taxon>Brassica</taxon>
    </lineage>
</organism>
<evidence type="ECO:0000313" key="2">
    <source>
        <dbReference type="EMBL" id="KAH0889224.1"/>
    </source>
</evidence>
<dbReference type="InterPro" id="IPR012340">
    <property type="entry name" value="NA-bd_OB-fold"/>
</dbReference>
<proteinExistence type="predicted"/>
<evidence type="ECO:0000313" key="3">
    <source>
        <dbReference type="Proteomes" id="UP000824890"/>
    </source>
</evidence>
<dbReference type="CDD" id="cd04481">
    <property type="entry name" value="RPA1_DBD_B_like"/>
    <property type="match status" value="1"/>
</dbReference>
<dbReference type="EMBL" id="JAGKQM010000013">
    <property type="protein sequence ID" value="KAH0889224.1"/>
    <property type="molecule type" value="Genomic_DNA"/>
</dbReference>
<dbReference type="Pfam" id="PF02721">
    <property type="entry name" value="DUF223"/>
    <property type="match status" value="1"/>
</dbReference>
<gene>
    <name evidence="2" type="ORF">HID58_051653</name>
</gene>
<protein>
    <recommendedName>
        <fullName evidence="1">Replication protein A 70 kDa DNA-binding subunit B/D first OB fold domain-containing protein</fullName>
    </recommendedName>
</protein>
<dbReference type="Gene3D" id="2.40.50.140">
    <property type="entry name" value="Nucleic acid-binding proteins"/>
    <property type="match status" value="2"/>
</dbReference>